<keyword evidence="1" id="KW-0812">Transmembrane</keyword>
<feature type="transmembrane region" description="Helical" evidence="1">
    <location>
        <begin position="122"/>
        <end position="140"/>
    </location>
</feature>
<evidence type="ECO:0000256" key="1">
    <source>
        <dbReference type="SAM" id="Phobius"/>
    </source>
</evidence>
<feature type="transmembrane region" description="Helical" evidence="1">
    <location>
        <begin position="62"/>
        <end position="82"/>
    </location>
</feature>
<dbReference type="RefSeq" id="WP_255914908.1">
    <property type="nucleotide sequence ID" value="NZ_JANFQO010000011.1"/>
</dbReference>
<organism evidence="2 3">
    <name type="scientific">Tahibacter harae</name>
    <dbReference type="NCBI Taxonomy" id="2963937"/>
    <lineage>
        <taxon>Bacteria</taxon>
        <taxon>Pseudomonadati</taxon>
        <taxon>Pseudomonadota</taxon>
        <taxon>Gammaproteobacteria</taxon>
        <taxon>Lysobacterales</taxon>
        <taxon>Rhodanobacteraceae</taxon>
        <taxon>Tahibacter</taxon>
    </lineage>
</organism>
<dbReference type="Proteomes" id="UP001165498">
    <property type="component" value="Unassembled WGS sequence"/>
</dbReference>
<proteinExistence type="predicted"/>
<sequence>MTRSTWLPRLRAFALAVLACAVWGSVWQTQFNLHELERLGLNIPVATRLSATLQDLYRFMPLYAAICLVGLAPAFAVAGWLGRGAARQWLYLPAGGAAVAAALRSADLLAGIEVLVFATRRAGGLAALVLGGVLAGWLYARLVRKN</sequence>
<reference evidence="2" key="1">
    <citation type="submission" date="2022-07" db="EMBL/GenBank/DDBJ databases">
        <title>Tahibacter sp., a new gammaproteobacterium isolated from the silt sample collected at pig farm.</title>
        <authorList>
            <person name="Chen H."/>
        </authorList>
    </citation>
    <scope>NUCLEOTIDE SEQUENCE</scope>
    <source>
        <strain evidence="2">P2K</strain>
    </source>
</reference>
<name>A0ABT1QTT8_9GAMM</name>
<protein>
    <submittedName>
        <fullName evidence="2">Uncharacterized protein</fullName>
    </submittedName>
</protein>
<comment type="caution">
    <text evidence="2">The sequence shown here is derived from an EMBL/GenBank/DDBJ whole genome shotgun (WGS) entry which is preliminary data.</text>
</comment>
<accession>A0ABT1QTT8</accession>
<keyword evidence="1" id="KW-1133">Transmembrane helix</keyword>
<keyword evidence="3" id="KW-1185">Reference proteome</keyword>
<evidence type="ECO:0000313" key="3">
    <source>
        <dbReference type="Proteomes" id="UP001165498"/>
    </source>
</evidence>
<gene>
    <name evidence="2" type="ORF">NM961_13440</name>
</gene>
<dbReference type="EMBL" id="JANFQO010000011">
    <property type="protein sequence ID" value="MCQ4165718.1"/>
    <property type="molecule type" value="Genomic_DNA"/>
</dbReference>
<keyword evidence="1" id="KW-0472">Membrane</keyword>
<feature type="transmembrane region" description="Helical" evidence="1">
    <location>
        <begin position="89"/>
        <end position="110"/>
    </location>
</feature>
<evidence type="ECO:0000313" key="2">
    <source>
        <dbReference type="EMBL" id="MCQ4165718.1"/>
    </source>
</evidence>